<accession>A0A0C3L737</accession>
<organism evidence="1 2">
    <name type="scientific">Tulasnella calospora MUT 4182</name>
    <dbReference type="NCBI Taxonomy" id="1051891"/>
    <lineage>
        <taxon>Eukaryota</taxon>
        <taxon>Fungi</taxon>
        <taxon>Dikarya</taxon>
        <taxon>Basidiomycota</taxon>
        <taxon>Agaricomycotina</taxon>
        <taxon>Agaricomycetes</taxon>
        <taxon>Cantharellales</taxon>
        <taxon>Tulasnellaceae</taxon>
        <taxon>Tulasnella</taxon>
    </lineage>
</organism>
<dbReference type="AlphaFoldDB" id="A0A0C3L737"/>
<gene>
    <name evidence="1" type="ORF">M407DRAFT_242542</name>
</gene>
<keyword evidence="2" id="KW-1185">Reference proteome</keyword>
<reference evidence="2" key="2">
    <citation type="submission" date="2015-01" db="EMBL/GenBank/DDBJ databases">
        <title>Evolutionary Origins and Diversification of the Mycorrhizal Mutualists.</title>
        <authorList>
            <consortium name="DOE Joint Genome Institute"/>
            <consortium name="Mycorrhizal Genomics Consortium"/>
            <person name="Kohler A."/>
            <person name="Kuo A."/>
            <person name="Nagy L.G."/>
            <person name="Floudas D."/>
            <person name="Copeland A."/>
            <person name="Barry K.W."/>
            <person name="Cichocki N."/>
            <person name="Veneault-Fourrey C."/>
            <person name="LaButti K."/>
            <person name="Lindquist E.A."/>
            <person name="Lipzen A."/>
            <person name="Lundell T."/>
            <person name="Morin E."/>
            <person name="Murat C."/>
            <person name="Riley R."/>
            <person name="Ohm R."/>
            <person name="Sun H."/>
            <person name="Tunlid A."/>
            <person name="Henrissat B."/>
            <person name="Grigoriev I.V."/>
            <person name="Hibbett D.S."/>
            <person name="Martin F."/>
        </authorList>
    </citation>
    <scope>NUCLEOTIDE SEQUENCE [LARGE SCALE GENOMIC DNA]</scope>
    <source>
        <strain evidence="2">MUT 4182</strain>
    </source>
</reference>
<sequence length="237" mass="26612">MNDANDPVRAAVRAIDQCFPGEPSSELPDDNGRIQSLAAAAETLNRKAGNLVPTIPLTIGVSICSRTPNTPETLVEEKEYTLSAAGGYTLDDLFFVVRLRHTAPFTNYPYFYSRPINQHVFTHEGSKFEFKRPSQPLRGLPRTSATHGVGVYLVVSDQKFLLLVKGEPQQAGRNDEFHIINRMDAHITADLRPDQTRTFNHHSKSSEHVFPPNISCDITWKHLKAKPYEAEWIVCVE</sequence>
<evidence type="ECO:0000313" key="2">
    <source>
        <dbReference type="Proteomes" id="UP000054248"/>
    </source>
</evidence>
<name>A0A0C3L737_9AGAM</name>
<dbReference type="Proteomes" id="UP000054248">
    <property type="component" value="Unassembled WGS sequence"/>
</dbReference>
<evidence type="ECO:0000313" key="1">
    <source>
        <dbReference type="EMBL" id="KIO29678.1"/>
    </source>
</evidence>
<dbReference type="HOGENOM" id="CLU_1321746_0_0_1"/>
<reference evidence="1 2" key="1">
    <citation type="submission" date="2014-04" db="EMBL/GenBank/DDBJ databases">
        <authorList>
            <consortium name="DOE Joint Genome Institute"/>
            <person name="Kuo A."/>
            <person name="Girlanda M."/>
            <person name="Perotto S."/>
            <person name="Kohler A."/>
            <person name="Nagy L.G."/>
            <person name="Floudas D."/>
            <person name="Copeland A."/>
            <person name="Barry K.W."/>
            <person name="Cichocki N."/>
            <person name="Veneault-Fourrey C."/>
            <person name="LaButti K."/>
            <person name="Lindquist E.A."/>
            <person name="Lipzen A."/>
            <person name="Lundell T."/>
            <person name="Morin E."/>
            <person name="Murat C."/>
            <person name="Sun H."/>
            <person name="Tunlid A."/>
            <person name="Henrissat B."/>
            <person name="Grigoriev I.V."/>
            <person name="Hibbett D.S."/>
            <person name="Martin F."/>
            <person name="Nordberg H.P."/>
            <person name="Cantor M.N."/>
            <person name="Hua S.X."/>
        </authorList>
    </citation>
    <scope>NUCLEOTIDE SEQUENCE [LARGE SCALE GENOMIC DNA]</scope>
    <source>
        <strain evidence="1 2">MUT 4182</strain>
    </source>
</reference>
<proteinExistence type="predicted"/>
<protein>
    <submittedName>
        <fullName evidence="1">Uncharacterized protein</fullName>
    </submittedName>
</protein>
<dbReference type="EMBL" id="KN822980">
    <property type="protein sequence ID" value="KIO29678.1"/>
    <property type="molecule type" value="Genomic_DNA"/>
</dbReference>